<comment type="caution">
    <text evidence="2">The sequence shown here is derived from an EMBL/GenBank/DDBJ whole genome shotgun (WGS) entry which is preliminary data.</text>
</comment>
<dbReference type="Proteomes" id="UP000034531">
    <property type="component" value="Unassembled WGS sequence"/>
</dbReference>
<dbReference type="EMBL" id="LBYI01000018">
    <property type="protein sequence ID" value="KKR49854.1"/>
    <property type="molecule type" value="Genomic_DNA"/>
</dbReference>
<dbReference type="PROSITE" id="PS51462">
    <property type="entry name" value="NUDIX"/>
    <property type="match status" value="1"/>
</dbReference>
<gene>
    <name evidence="2" type="ORF">UT84_C0018G0010</name>
</gene>
<accession>A0A0G0RAV0</accession>
<dbReference type="InterPro" id="IPR015797">
    <property type="entry name" value="NUDIX_hydrolase-like_dom_sf"/>
</dbReference>
<dbReference type="CDD" id="cd02883">
    <property type="entry name" value="NUDIX_Hydrolase"/>
    <property type="match status" value="1"/>
</dbReference>
<dbReference type="AlphaFoldDB" id="A0A0G0RAV0"/>
<organism evidence="2 3">
    <name type="scientific">Candidatus Curtissbacteria bacterium GW2011_GWA1_40_16</name>
    <dbReference type="NCBI Taxonomy" id="1618405"/>
    <lineage>
        <taxon>Bacteria</taxon>
        <taxon>Candidatus Curtissiibacteriota</taxon>
    </lineage>
</organism>
<name>A0A0G0RAV0_9BACT</name>
<dbReference type="Gene3D" id="3.90.79.10">
    <property type="entry name" value="Nucleoside Triphosphate Pyrophosphohydrolase"/>
    <property type="match status" value="1"/>
</dbReference>
<reference evidence="2 3" key="1">
    <citation type="journal article" date="2015" name="Nature">
        <title>rRNA introns, odd ribosomes, and small enigmatic genomes across a large radiation of phyla.</title>
        <authorList>
            <person name="Brown C.T."/>
            <person name="Hug L.A."/>
            <person name="Thomas B.C."/>
            <person name="Sharon I."/>
            <person name="Castelle C.J."/>
            <person name="Singh A."/>
            <person name="Wilkins M.J."/>
            <person name="Williams K.H."/>
            <person name="Banfield J.F."/>
        </authorList>
    </citation>
    <scope>NUCLEOTIDE SEQUENCE [LARGE SCALE GENOMIC DNA]</scope>
</reference>
<evidence type="ECO:0000313" key="3">
    <source>
        <dbReference type="Proteomes" id="UP000034531"/>
    </source>
</evidence>
<dbReference type="InterPro" id="IPR000086">
    <property type="entry name" value="NUDIX_hydrolase_dom"/>
</dbReference>
<proteinExistence type="predicted"/>
<dbReference type="SUPFAM" id="SSF55811">
    <property type="entry name" value="Nudix"/>
    <property type="match status" value="1"/>
</dbReference>
<feature type="domain" description="Nudix hydrolase" evidence="1">
    <location>
        <begin position="9"/>
        <end position="141"/>
    </location>
</feature>
<dbReference type="Pfam" id="PF00293">
    <property type="entry name" value="NUDIX"/>
    <property type="match status" value="1"/>
</dbReference>
<protein>
    <recommendedName>
        <fullName evidence="1">Nudix hydrolase domain-containing protein</fullName>
    </recommendedName>
</protein>
<evidence type="ECO:0000259" key="1">
    <source>
        <dbReference type="PROSITE" id="PS51462"/>
    </source>
</evidence>
<evidence type="ECO:0000313" key="2">
    <source>
        <dbReference type="EMBL" id="KKR49854.1"/>
    </source>
</evidence>
<sequence>MSDPRYTYDKVNAVKVIIVSSKGNVLLIKEPDFNEWMPGHWGLPGGKTLVKESLFDACKRKVKGDLGLEKFDPLGFFRIEELLMGSRTAMLYHLVAEVADEFIPVGEIADFKWMSLTDIEGMKLEEFTEFFNRELLLSFIKGDRKLIPLNFIHSEDYYNKEKSDEAYISWRKSGEGK</sequence>